<reference evidence="1 2" key="1">
    <citation type="journal article" date="2021" name="Commun. Biol.">
        <title>The genome of Shorea leprosula (Dipterocarpaceae) highlights the ecological relevance of drought in aseasonal tropical rainforests.</title>
        <authorList>
            <person name="Ng K.K.S."/>
            <person name="Kobayashi M.J."/>
            <person name="Fawcett J.A."/>
            <person name="Hatakeyama M."/>
            <person name="Paape T."/>
            <person name="Ng C.H."/>
            <person name="Ang C.C."/>
            <person name="Tnah L.H."/>
            <person name="Lee C.T."/>
            <person name="Nishiyama T."/>
            <person name="Sese J."/>
            <person name="O'Brien M.J."/>
            <person name="Copetti D."/>
            <person name="Mohd Noor M.I."/>
            <person name="Ong R.C."/>
            <person name="Putra M."/>
            <person name="Sireger I.Z."/>
            <person name="Indrioko S."/>
            <person name="Kosugi Y."/>
            <person name="Izuno A."/>
            <person name="Isagi Y."/>
            <person name="Lee S.L."/>
            <person name="Shimizu K.K."/>
        </authorList>
    </citation>
    <scope>NUCLEOTIDE SEQUENCE [LARGE SCALE GENOMIC DNA]</scope>
    <source>
        <strain evidence="1">214</strain>
    </source>
</reference>
<accession>A0AAV5MHZ6</accession>
<keyword evidence="2" id="KW-1185">Reference proteome</keyword>
<dbReference type="EMBL" id="BPVZ01000303">
    <property type="protein sequence ID" value="GKV49516.1"/>
    <property type="molecule type" value="Genomic_DNA"/>
</dbReference>
<organism evidence="1 2">
    <name type="scientific">Rubroshorea leprosula</name>
    <dbReference type="NCBI Taxonomy" id="152421"/>
    <lineage>
        <taxon>Eukaryota</taxon>
        <taxon>Viridiplantae</taxon>
        <taxon>Streptophyta</taxon>
        <taxon>Embryophyta</taxon>
        <taxon>Tracheophyta</taxon>
        <taxon>Spermatophyta</taxon>
        <taxon>Magnoliopsida</taxon>
        <taxon>eudicotyledons</taxon>
        <taxon>Gunneridae</taxon>
        <taxon>Pentapetalae</taxon>
        <taxon>rosids</taxon>
        <taxon>malvids</taxon>
        <taxon>Malvales</taxon>
        <taxon>Dipterocarpaceae</taxon>
        <taxon>Rubroshorea</taxon>
    </lineage>
</organism>
<sequence length="116" mass="13335">MAKRKLAALHEGLFYSIQKSIFMPMNNCWVFLAHPTDAHALSSPILDCRDLLRRIPHGEVVRVVRQMARMGHALSQDFAVFPFCPTSKKVLYFGSNGVTWMCFYGLDWVWTQSMIP</sequence>
<evidence type="ECO:0000313" key="1">
    <source>
        <dbReference type="EMBL" id="GKV49516.1"/>
    </source>
</evidence>
<dbReference type="Proteomes" id="UP001054252">
    <property type="component" value="Unassembled WGS sequence"/>
</dbReference>
<comment type="caution">
    <text evidence="1">The sequence shown here is derived from an EMBL/GenBank/DDBJ whole genome shotgun (WGS) entry which is preliminary data.</text>
</comment>
<proteinExistence type="predicted"/>
<gene>
    <name evidence="1" type="ORF">SLEP1_g56265</name>
</gene>
<name>A0AAV5MHZ6_9ROSI</name>
<dbReference type="AlphaFoldDB" id="A0AAV5MHZ6"/>
<evidence type="ECO:0000313" key="2">
    <source>
        <dbReference type="Proteomes" id="UP001054252"/>
    </source>
</evidence>
<protein>
    <submittedName>
        <fullName evidence="1">Uncharacterized protein</fullName>
    </submittedName>
</protein>